<organism evidence="1 2">
    <name type="scientific">Methylocella tundrae</name>
    <dbReference type="NCBI Taxonomy" id="227605"/>
    <lineage>
        <taxon>Bacteria</taxon>
        <taxon>Pseudomonadati</taxon>
        <taxon>Pseudomonadota</taxon>
        <taxon>Alphaproteobacteria</taxon>
        <taxon>Hyphomicrobiales</taxon>
        <taxon>Beijerinckiaceae</taxon>
        <taxon>Methylocella</taxon>
    </lineage>
</organism>
<sequence length="88" mass="9973">MAAAWSAFIRRFGFRTDQGLLDARTWREGAGLLAVIFAFFDDDLAFSGAERPSPSVAIVRPLRLEDVSDLRLFAVLRLRGFIHRHILL</sequence>
<name>A0A4U8YVY9_METTU</name>
<reference evidence="1 2" key="1">
    <citation type="submission" date="2019-03" db="EMBL/GenBank/DDBJ databases">
        <authorList>
            <person name="Kox A.R. M."/>
        </authorList>
    </citation>
    <scope>NUCLEOTIDE SEQUENCE [LARGE SCALE GENOMIC DNA]</scope>
    <source>
        <strain evidence="1">MTUNDRAET4 annotated genome</strain>
    </source>
</reference>
<dbReference type="KEGG" id="mtun:MTUNDRAET4_0590"/>
<accession>A0A4U8YVY9</accession>
<dbReference type="EMBL" id="LR536450">
    <property type="protein sequence ID" value="VFU07483.1"/>
    <property type="molecule type" value="Genomic_DNA"/>
</dbReference>
<gene>
    <name evidence="1" type="ORF">MTUNDRAET4_0590</name>
</gene>
<evidence type="ECO:0000313" key="2">
    <source>
        <dbReference type="Proteomes" id="UP000294360"/>
    </source>
</evidence>
<proteinExistence type="predicted"/>
<dbReference type="Proteomes" id="UP000294360">
    <property type="component" value="Chromosome"/>
</dbReference>
<evidence type="ECO:0000313" key="1">
    <source>
        <dbReference type="EMBL" id="VFU07483.1"/>
    </source>
</evidence>
<dbReference type="AlphaFoldDB" id="A0A4U8YVY9"/>
<protein>
    <submittedName>
        <fullName evidence="1">Uncharacterized protein</fullName>
    </submittedName>
</protein>